<evidence type="ECO:0000259" key="6">
    <source>
        <dbReference type="PROSITE" id="PS51935"/>
    </source>
</evidence>
<dbReference type="InterPro" id="IPR000064">
    <property type="entry name" value="NLP_P60_dom"/>
</dbReference>
<dbReference type="EMBL" id="JBCGUG010000002">
    <property type="protein sequence ID" value="MEM0703858.1"/>
    <property type="molecule type" value="Genomic_DNA"/>
</dbReference>
<accession>A0ABU9PGR8</accession>
<dbReference type="Gene3D" id="3.90.1720.10">
    <property type="entry name" value="endopeptidase domain like (from Nostoc punctiforme)"/>
    <property type="match status" value="1"/>
</dbReference>
<keyword evidence="3" id="KW-0378">Hydrolase</keyword>
<dbReference type="Pfam" id="PF00877">
    <property type="entry name" value="NLPC_P60"/>
    <property type="match status" value="1"/>
</dbReference>
<feature type="domain" description="NlpC/P60" evidence="6">
    <location>
        <begin position="130"/>
        <end position="257"/>
    </location>
</feature>
<evidence type="ECO:0000313" key="7">
    <source>
        <dbReference type="EMBL" id="MEM0703858.1"/>
    </source>
</evidence>
<comment type="caution">
    <text evidence="7">The sequence shown here is derived from an EMBL/GenBank/DDBJ whole genome shotgun (WGS) entry which is preliminary data.</text>
</comment>
<feature type="region of interest" description="Disordered" evidence="5">
    <location>
        <begin position="65"/>
        <end position="94"/>
    </location>
</feature>
<organism evidence="7 8">
    <name type="scientific">Enterobacter quasihormaechei</name>
    <dbReference type="NCBI Taxonomy" id="2529382"/>
    <lineage>
        <taxon>Bacteria</taxon>
        <taxon>Pseudomonadati</taxon>
        <taxon>Pseudomonadota</taxon>
        <taxon>Gammaproteobacteria</taxon>
        <taxon>Enterobacterales</taxon>
        <taxon>Enterobacteriaceae</taxon>
        <taxon>Enterobacter</taxon>
    </lineage>
</organism>
<dbReference type="InterPro" id="IPR051202">
    <property type="entry name" value="Peptidase_C40"/>
</dbReference>
<dbReference type="PANTHER" id="PTHR47053:SF1">
    <property type="entry name" value="MUREIN DD-ENDOPEPTIDASE MEPH-RELATED"/>
    <property type="match status" value="1"/>
</dbReference>
<dbReference type="InterPro" id="IPR038765">
    <property type="entry name" value="Papain-like_cys_pep_sf"/>
</dbReference>
<keyword evidence="4" id="KW-0788">Thiol protease</keyword>
<evidence type="ECO:0000313" key="8">
    <source>
        <dbReference type="Proteomes" id="UP001490940"/>
    </source>
</evidence>
<gene>
    <name evidence="7" type="ORF">AAGT82_05335</name>
</gene>
<feature type="compositionally biased region" description="Basic and acidic residues" evidence="5">
    <location>
        <begin position="82"/>
        <end position="94"/>
    </location>
</feature>
<dbReference type="SUPFAM" id="SSF54001">
    <property type="entry name" value="Cysteine proteinases"/>
    <property type="match status" value="1"/>
</dbReference>
<proteinExistence type="inferred from homology"/>
<sequence>MKRFPLFLTFVPVRTDCVRLVRFLFVMVILAGSISLAEAQPLSLSASPVSAEAQKRKANRDRLFAEAKKRENRLPPTPGQIARERERKRAERASNRKTLAMHVRWSPGALGSSEKIMEKARDPRRIRESQTKLRTVIHRLESQLGKPYQWGGASPHEGFDCSGLVFYAFNHVLEQKLPRTANSMFKDNRLKPVRQPHLKKGDLVFFNINQRPGADHVGVYLGEGQFIEAPRTGLTIRISQLTDDFWQKRYLGARRVL</sequence>
<dbReference type="RefSeq" id="WP_239005671.1">
    <property type="nucleotide sequence ID" value="NZ_JBCGUG010000002.1"/>
</dbReference>
<dbReference type="Proteomes" id="UP001490940">
    <property type="component" value="Unassembled WGS sequence"/>
</dbReference>
<evidence type="ECO:0000256" key="1">
    <source>
        <dbReference type="ARBA" id="ARBA00007074"/>
    </source>
</evidence>
<dbReference type="PROSITE" id="PS51935">
    <property type="entry name" value="NLPC_P60"/>
    <property type="match status" value="1"/>
</dbReference>
<name>A0ABU9PGR8_9ENTR</name>
<protein>
    <submittedName>
        <fullName evidence="7">C40 family peptidase</fullName>
    </submittedName>
</protein>
<comment type="similarity">
    <text evidence="1">Belongs to the peptidase C40 family.</text>
</comment>
<evidence type="ECO:0000256" key="3">
    <source>
        <dbReference type="ARBA" id="ARBA00022801"/>
    </source>
</evidence>
<keyword evidence="2" id="KW-0645">Protease</keyword>
<keyword evidence="8" id="KW-1185">Reference proteome</keyword>
<evidence type="ECO:0000256" key="2">
    <source>
        <dbReference type="ARBA" id="ARBA00022670"/>
    </source>
</evidence>
<evidence type="ECO:0000256" key="4">
    <source>
        <dbReference type="ARBA" id="ARBA00022807"/>
    </source>
</evidence>
<evidence type="ECO:0000256" key="5">
    <source>
        <dbReference type="SAM" id="MobiDB-lite"/>
    </source>
</evidence>
<dbReference type="PANTHER" id="PTHR47053">
    <property type="entry name" value="MUREIN DD-ENDOPEPTIDASE MEPH-RELATED"/>
    <property type="match status" value="1"/>
</dbReference>
<reference evidence="7 8" key="1">
    <citation type="submission" date="2024-04" db="EMBL/GenBank/DDBJ databases">
        <title>Draft genome sequence of a multidrug-resistant Enterobacter quasihormaechei Hakim RU_CBWE strain isolated from pond surface water at the University of Rajshahi in Bangladesh.</title>
        <authorList>
            <person name="Raihan J."/>
            <person name="Islam M.S."/>
            <person name="Khan M.U."/>
            <person name="Romance M."/>
            <person name="Haque M.H."/>
        </authorList>
    </citation>
    <scope>NUCLEOTIDE SEQUENCE [LARGE SCALE GENOMIC DNA]</scope>
    <source>
        <strain evidence="7 8">Hakim RU_CBWE</strain>
    </source>
</reference>